<evidence type="ECO:0000313" key="3">
    <source>
        <dbReference type="Proteomes" id="UP000319143"/>
    </source>
</evidence>
<feature type="signal peptide" evidence="1">
    <location>
        <begin position="1"/>
        <end position="34"/>
    </location>
</feature>
<evidence type="ECO:0000313" key="2">
    <source>
        <dbReference type="EMBL" id="TWU31781.1"/>
    </source>
</evidence>
<comment type="caution">
    <text evidence="2">The sequence shown here is derived from an EMBL/GenBank/DDBJ whole genome shotgun (WGS) entry which is preliminary data.</text>
</comment>
<proteinExistence type="predicted"/>
<dbReference type="EMBL" id="SJPV01000015">
    <property type="protein sequence ID" value="TWU31781.1"/>
    <property type="molecule type" value="Genomic_DNA"/>
</dbReference>
<gene>
    <name evidence="2" type="ORF">Poly41_60160</name>
</gene>
<accession>A0A5C6D7V0</accession>
<dbReference type="Proteomes" id="UP000319143">
    <property type="component" value="Unassembled WGS sequence"/>
</dbReference>
<organism evidence="2 3">
    <name type="scientific">Novipirellula artificiosorum</name>
    <dbReference type="NCBI Taxonomy" id="2528016"/>
    <lineage>
        <taxon>Bacteria</taxon>
        <taxon>Pseudomonadati</taxon>
        <taxon>Planctomycetota</taxon>
        <taxon>Planctomycetia</taxon>
        <taxon>Pirellulales</taxon>
        <taxon>Pirellulaceae</taxon>
        <taxon>Novipirellula</taxon>
    </lineage>
</organism>
<evidence type="ECO:0000256" key="1">
    <source>
        <dbReference type="SAM" id="SignalP"/>
    </source>
</evidence>
<sequence precursor="true">MQILPFQGFRRLRRSSPSLLGVAVAIMLSASSPAQDPARSAVQNDSLSDLIRHHLVSESSETSPHPSPDRNTFEGNEQAEFGVIAEGLTDQLLDREQAQVGEAAEAGRAELRGQQLAALRKPITDIGVEGSTKAVVVPVNQARQLESGSEVWIASLGLPVAMPDRYSAAFCHEPLYFEQLNLERCGRHYGFFQNAVSMAQFVGRTGLWPYHLAATPMHQCVASPGDCLACESFPTHVNPFPVDSHGALLEAAAIAGFIILLQ</sequence>
<protein>
    <submittedName>
        <fullName evidence="2">Uncharacterized protein</fullName>
    </submittedName>
</protein>
<dbReference type="AlphaFoldDB" id="A0A5C6D7V0"/>
<keyword evidence="1" id="KW-0732">Signal</keyword>
<keyword evidence="3" id="KW-1185">Reference proteome</keyword>
<dbReference type="OrthoDB" id="288935at2"/>
<reference evidence="2 3" key="1">
    <citation type="submission" date="2019-02" db="EMBL/GenBank/DDBJ databases">
        <title>Deep-cultivation of Planctomycetes and their phenomic and genomic characterization uncovers novel biology.</title>
        <authorList>
            <person name="Wiegand S."/>
            <person name="Jogler M."/>
            <person name="Boedeker C."/>
            <person name="Pinto D."/>
            <person name="Vollmers J."/>
            <person name="Rivas-Marin E."/>
            <person name="Kohn T."/>
            <person name="Peeters S.H."/>
            <person name="Heuer A."/>
            <person name="Rast P."/>
            <person name="Oberbeckmann S."/>
            <person name="Bunk B."/>
            <person name="Jeske O."/>
            <person name="Meyerdierks A."/>
            <person name="Storesund J.E."/>
            <person name="Kallscheuer N."/>
            <person name="Luecker S."/>
            <person name="Lage O.M."/>
            <person name="Pohl T."/>
            <person name="Merkel B.J."/>
            <person name="Hornburger P."/>
            <person name="Mueller R.-W."/>
            <person name="Bruemmer F."/>
            <person name="Labrenz M."/>
            <person name="Spormann A.M."/>
            <person name="Op Den Camp H."/>
            <person name="Overmann J."/>
            <person name="Amann R."/>
            <person name="Jetten M.S.M."/>
            <person name="Mascher T."/>
            <person name="Medema M.H."/>
            <person name="Devos D.P."/>
            <person name="Kaster A.-K."/>
            <person name="Ovreas L."/>
            <person name="Rohde M."/>
            <person name="Galperin M.Y."/>
            <person name="Jogler C."/>
        </authorList>
    </citation>
    <scope>NUCLEOTIDE SEQUENCE [LARGE SCALE GENOMIC DNA]</scope>
    <source>
        <strain evidence="2 3">Poly41</strain>
    </source>
</reference>
<name>A0A5C6D7V0_9BACT</name>
<dbReference type="RefSeq" id="WP_146530744.1">
    <property type="nucleotide sequence ID" value="NZ_SJPV01000015.1"/>
</dbReference>
<feature type="chain" id="PRO_5022710626" evidence="1">
    <location>
        <begin position="35"/>
        <end position="262"/>
    </location>
</feature>